<comment type="caution">
    <text evidence="3">The sequence shown here is derived from an EMBL/GenBank/DDBJ whole genome shotgun (WGS) entry which is preliminary data.</text>
</comment>
<dbReference type="InterPro" id="IPR025565">
    <property type="entry name" value="DUF4328"/>
</dbReference>
<accession>A0A7Y6IE68</accession>
<evidence type="ECO:0000259" key="2">
    <source>
        <dbReference type="Pfam" id="PF14219"/>
    </source>
</evidence>
<keyword evidence="1" id="KW-0812">Transmembrane</keyword>
<gene>
    <name evidence="3" type="ORF">HTZ77_35260</name>
</gene>
<keyword evidence="1" id="KW-1133">Transmembrane helix</keyword>
<reference evidence="3 4" key="1">
    <citation type="submission" date="2020-06" db="EMBL/GenBank/DDBJ databases">
        <title>Nonomuraea sp. SMC257, a novel actinomycete isolated from soil.</title>
        <authorList>
            <person name="Chanama M."/>
        </authorList>
    </citation>
    <scope>NUCLEOTIDE SEQUENCE [LARGE SCALE GENOMIC DNA]</scope>
    <source>
        <strain evidence="3 4">SMC257</strain>
    </source>
</reference>
<dbReference type="RefSeq" id="WP_175594082.1">
    <property type="nucleotide sequence ID" value="NZ_JABWGN010000016.1"/>
</dbReference>
<feature type="transmembrane region" description="Helical" evidence="1">
    <location>
        <begin position="121"/>
        <end position="140"/>
    </location>
</feature>
<feature type="domain" description="DUF4328" evidence="2">
    <location>
        <begin position="64"/>
        <end position="224"/>
    </location>
</feature>
<sequence>MHPASPTGPPPMSFPPPPMPVRPIRGLGTAFLALLAADVVVEVVAGLIGVGYIDLLDRLIADPLAVEDAEIERGDLLYSLSGLAEFAAAVTCGVVFLVWLFRARANAEALSPWPHRRAKPWLVFGWFVPIVGWWIPKQIVDDIWNASLPGAADQPLTVAPRPGLVRGWWAAWLAGSWISHVAARLLRKDDLESLRSGAWFDLVGIGLWIIAAALVAVVVRRITRSQEERLRAPAAHPYPAA</sequence>
<dbReference type="Proteomes" id="UP000586042">
    <property type="component" value="Unassembled WGS sequence"/>
</dbReference>
<feature type="transmembrane region" description="Helical" evidence="1">
    <location>
        <begin position="29"/>
        <end position="53"/>
    </location>
</feature>
<evidence type="ECO:0000313" key="4">
    <source>
        <dbReference type="Proteomes" id="UP000586042"/>
    </source>
</evidence>
<dbReference type="Pfam" id="PF14219">
    <property type="entry name" value="DUF4328"/>
    <property type="match status" value="1"/>
</dbReference>
<organism evidence="3 4">
    <name type="scientific">Nonomuraea montanisoli</name>
    <dbReference type="NCBI Taxonomy" id="2741721"/>
    <lineage>
        <taxon>Bacteria</taxon>
        <taxon>Bacillati</taxon>
        <taxon>Actinomycetota</taxon>
        <taxon>Actinomycetes</taxon>
        <taxon>Streptosporangiales</taxon>
        <taxon>Streptosporangiaceae</taxon>
        <taxon>Nonomuraea</taxon>
    </lineage>
</organism>
<evidence type="ECO:0000313" key="3">
    <source>
        <dbReference type="EMBL" id="NUW36630.1"/>
    </source>
</evidence>
<feature type="transmembrane region" description="Helical" evidence="1">
    <location>
        <begin position="76"/>
        <end position="101"/>
    </location>
</feature>
<keyword evidence="4" id="KW-1185">Reference proteome</keyword>
<protein>
    <submittedName>
        <fullName evidence="3">DUF4328 domain-containing protein</fullName>
    </submittedName>
</protein>
<dbReference type="AlphaFoldDB" id="A0A7Y6IE68"/>
<dbReference type="EMBL" id="JABWGN010000016">
    <property type="protein sequence ID" value="NUW36630.1"/>
    <property type="molecule type" value="Genomic_DNA"/>
</dbReference>
<name>A0A7Y6IE68_9ACTN</name>
<keyword evidence="1" id="KW-0472">Membrane</keyword>
<proteinExistence type="predicted"/>
<evidence type="ECO:0000256" key="1">
    <source>
        <dbReference type="SAM" id="Phobius"/>
    </source>
</evidence>
<feature type="transmembrane region" description="Helical" evidence="1">
    <location>
        <begin position="198"/>
        <end position="219"/>
    </location>
</feature>